<evidence type="ECO:0000256" key="3">
    <source>
        <dbReference type="ARBA" id="ARBA00022801"/>
    </source>
</evidence>
<dbReference type="SMART" id="SM00065">
    <property type="entry name" value="GAF"/>
    <property type="match status" value="2"/>
</dbReference>
<dbReference type="GO" id="GO:0046872">
    <property type="term" value="F:metal ion binding"/>
    <property type="evidence" value="ECO:0007669"/>
    <property type="project" value="UniProtKB-KW"/>
</dbReference>
<dbReference type="InterPro" id="IPR029016">
    <property type="entry name" value="GAF-like_dom_sf"/>
</dbReference>
<feature type="binding site" evidence="6">
    <location>
        <position position="723"/>
    </location>
    <ligand>
        <name>Zn(2+)</name>
        <dbReference type="ChEBI" id="CHEBI:29105"/>
        <label>1</label>
    </ligand>
</feature>
<dbReference type="PRINTS" id="PR00387">
    <property type="entry name" value="PDIESTERASE1"/>
</dbReference>
<dbReference type="InterPro" id="IPR002073">
    <property type="entry name" value="PDEase_catalytic_dom"/>
</dbReference>
<comment type="caution">
    <text evidence="10">The sequence shown here is derived from an EMBL/GenBank/DDBJ whole genome shotgun (WGS) entry which is preliminary data.</text>
</comment>
<dbReference type="Pfam" id="PF00233">
    <property type="entry name" value="PDEase_I"/>
    <property type="match status" value="1"/>
</dbReference>
<dbReference type="InterPro" id="IPR023088">
    <property type="entry name" value="PDEase"/>
</dbReference>
<dbReference type="InterPro" id="IPR023174">
    <property type="entry name" value="PDEase_CS"/>
</dbReference>
<dbReference type="InterPro" id="IPR003607">
    <property type="entry name" value="HD/PDEase_dom"/>
</dbReference>
<feature type="binding site" evidence="6">
    <location>
        <position position="612"/>
    </location>
    <ligand>
        <name>Zn(2+)</name>
        <dbReference type="ChEBI" id="CHEBI:29105"/>
        <label>1</label>
    </ligand>
</feature>
<feature type="binding site" evidence="5">
    <location>
        <position position="612"/>
    </location>
    <ligand>
        <name>AMP</name>
        <dbReference type="ChEBI" id="CHEBI:456215"/>
    </ligand>
</feature>
<evidence type="ECO:0000256" key="6">
    <source>
        <dbReference type="PIRSR" id="PIRSR623088-3"/>
    </source>
</evidence>
<dbReference type="InterPro" id="IPR003018">
    <property type="entry name" value="GAF"/>
</dbReference>
<keyword evidence="1" id="KW-0140">cGMP</keyword>
<dbReference type="Pfam" id="PF01590">
    <property type="entry name" value="GAF"/>
    <property type="match status" value="2"/>
</dbReference>
<dbReference type="Gene3D" id="3.30.450.40">
    <property type="match status" value="2"/>
</dbReference>
<feature type="binding site" evidence="5">
    <location>
        <position position="775"/>
    </location>
    <ligand>
        <name>AMP</name>
        <dbReference type="ChEBI" id="CHEBI:456215"/>
    </ligand>
</feature>
<dbReference type="PROSITE" id="PS51845">
    <property type="entry name" value="PDEASE_I_2"/>
    <property type="match status" value="1"/>
</dbReference>
<dbReference type="Gene3D" id="1.10.1300.10">
    <property type="entry name" value="3'5'-cyclic nucleotide phosphodiesterase, catalytic domain"/>
    <property type="match status" value="1"/>
</dbReference>
<feature type="binding site" evidence="5">
    <location>
        <position position="723"/>
    </location>
    <ligand>
        <name>AMP</name>
        <dbReference type="ChEBI" id="CHEBI:456215"/>
    </ligand>
</feature>
<proteinExistence type="inferred from homology"/>
<comment type="cofactor">
    <cofactor evidence="7">
        <name>a divalent metal cation</name>
        <dbReference type="ChEBI" id="CHEBI:60240"/>
    </cofactor>
    <text evidence="7">Binds 2 divalent metal cations per subunit. Site 1 may preferentially bind zinc ions, while site 2 has a preference for magnesium and/or manganese ions.</text>
</comment>
<evidence type="ECO:0000256" key="2">
    <source>
        <dbReference type="ARBA" id="ARBA00022723"/>
    </source>
</evidence>
<organism evidence="10 11">
    <name type="scientific">Stichopus japonicus</name>
    <name type="common">Sea cucumber</name>
    <dbReference type="NCBI Taxonomy" id="307972"/>
    <lineage>
        <taxon>Eukaryota</taxon>
        <taxon>Metazoa</taxon>
        <taxon>Echinodermata</taxon>
        <taxon>Eleutherozoa</taxon>
        <taxon>Echinozoa</taxon>
        <taxon>Holothuroidea</taxon>
        <taxon>Aspidochirotacea</taxon>
        <taxon>Aspidochirotida</taxon>
        <taxon>Stichopodidae</taxon>
        <taxon>Apostichopus</taxon>
    </lineage>
</organism>
<feature type="binding site" evidence="5">
    <location>
        <begin position="573"/>
        <end position="577"/>
    </location>
    <ligand>
        <name>AMP</name>
        <dbReference type="ChEBI" id="CHEBI:456215"/>
    </ligand>
</feature>
<dbReference type="Proteomes" id="UP000230750">
    <property type="component" value="Unassembled WGS sequence"/>
</dbReference>
<sequence length="826" mass="94754">MSCPWKQLSERRMPPLPGNSSHHIFNRRSGSPDIYLNPNDVKTYLSAKPWILKEFVVKHYHLEEIQEWFAHSEHNHPDHSKTKKCQLNFEKDDGQHSGGYGDTVQSENLLTTIVKGLEEHHGIPDVLMPTMECLARTVQTDEYFLFMVGVENHDLQLCVEANGRYGWYISYYKCWVPIALEKKDWRLLIGYGWKLSAFGPCKPKTTIAAFAATSKKGILTSDILGDERFPLGVGTNDSKAKSVMCVPVLQPNGEVRAVLELIRHYTSEPFTLKDYQLVSRCLLWIGIAIDKTQACMGLTKQREFNNFLLEVSRVIFDDIVAIDTLTEHIMTFAKDLVQADRCTLFLLDGQTEELYADLFDEGLTKDGRPIYSKKKQIRFPIEKGIAGHVARTGEVVNIPNAYNDPRFNREVDVATGYTTRNILCMPIVSRGKVIGVVQMINKNGPPHIFDQNDESNFRMFAIYCALALHYSKIYSSIQQSERILAVTQEQLHYHSTSTLAEANRVVARWCKQNFVIPANFDRHEFDCKQFERFLPELFIQMVHDLFGPDTFDLTVLARFFLTIRKNYRPIPFHNIYHAFQVAHCMYYIISHTPGLLTNVEMQAAFFASICHDVDHQARTNAFLRKHTSRLGSLYPTGSLMEQHHFNYAMNIIQSEGHNIFAHLPLNIYKQVVSVFKHMILSTDLALSFGNCAEIRDMVSAGTFDIENHLHRSKLLSLMMTVCDLCAVSKLWPTQRGSVEAIYSEFYEEGDLEKKLGGQPLPLFDRDNKENQAKEQVFFISKIAMPNFDILSKIIPCVEPMLEATKDNLAQWEREGRWSEYIYVGCC</sequence>
<keyword evidence="2 6" id="KW-0479">Metal-binding</keyword>
<dbReference type="FunFam" id="3.30.450.40:FF:000005">
    <property type="entry name" value="Phosphodiesterase"/>
    <property type="match status" value="1"/>
</dbReference>
<dbReference type="AlphaFoldDB" id="A0A2G8KXQ9"/>
<reference evidence="10 11" key="1">
    <citation type="journal article" date="2017" name="PLoS Biol.">
        <title>The sea cucumber genome provides insights into morphological evolution and visceral regeneration.</title>
        <authorList>
            <person name="Zhang X."/>
            <person name="Sun L."/>
            <person name="Yuan J."/>
            <person name="Sun Y."/>
            <person name="Gao Y."/>
            <person name="Zhang L."/>
            <person name="Li S."/>
            <person name="Dai H."/>
            <person name="Hamel J.F."/>
            <person name="Liu C."/>
            <person name="Yu Y."/>
            <person name="Liu S."/>
            <person name="Lin W."/>
            <person name="Guo K."/>
            <person name="Jin S."/>
            <person name="Xu P."/>
            <person name="Storey K.B."/>
            <person name="Huan P."/>
            <person name="Zhang T."/>
            <person name="Zhou Y."/>
            <person name="Zhang J."/>
            <person name="Lin C."/>
            <person name="Li X."/>
            <person name="Xing L."/>
            <person name="Huo D."/>
            <person name="Sun M."/>
            <person name="Wang L."/>
            <person name="Mercier A."/>
            <person name="Li F."/>
            <person name="Yang H."/>
            <person name="Xiang J."/>
        </authorList>
    </citation>
    <scope>NUCLEOTIDE SEQUENCE [LARGE SCALE GENOMIC DNA]</scope>
    <source>
        <strain evidence="10">Shaxun</strain>
        <tissue evidence="10">Muscle</tissue>
    </source>
</reference>
<evidence type="ECO:0000256" key="7">
    <source>
        <dbReference type="RuleBase" id="RU363067"/>
    </source>
</evidence>
<feature type="region of interest" description="Disordered" evidence="8">
    <location>
        <begin position="1"/>
        <end position="29"/>
    </location>
</feature>
<comment type="similarity">
    <text evidence="7">Belongs to the cyclic nucleotide phosphodiesterase family.</text>
</comment>
<name>A0A2G8KXQ9_STIJA</name>
<evidence type="ECO:0000313" key="11">
    <source>
        <dbReference type="Proteomes" id="UP000230750"/>
    </source>
</evidence>
<feature type="binding site" evidence="6">
    <location>
        <position position="612"/>
    </location>
    <ligand>
        <name>Zn(2+)</name>
        <dbReference type="ChEBI" id="CHEBI:29105"/>
        <label>2</label>
    </ligand>
</feature>
<feature type="binding site" evidence="6">
    <location>
        <position position="577"/>
    </location>
    <ligand>
        <name>Zn(2+)</name>
        <dbReference type="ChEBI" id="CHEBI:29105"/>
        <label>1</label>
    </ligand>
</feature>
<dbReference type="STRING" id="307972.A0A2G8KXQ9"/>
<evidence type="ECO:0000256" key="4">
    <source>
        <dbReference type="PIRSR" id="PIRSR623088-1"/>
    </source>
</evidence>
<dbReference type="SMART" id="SM00471">
    <property type="entry name" value="HDc"/>
    <property type="match status" value="1"/>
</dbReference>
<evidence type="ECO:0000256" key="5">
    <source>
        <dbReference type="PIRSR" id="PIRSR623088-2"/>
    </source>
</evidence>
<gene>
    <name evidence="10" type="ORF">BSL78_10314</name>
</gene>
<feature type="active site" description="Proton donor" evidence="4">
    <location>
        <position position="573"/>
    </location>
</feature>
<feature type="binding site" evidence="6">
    <location>
        <position position="611"/>
    </location>
    <ligand>
        <name>Zn(2+)</name>
        <dbReference type="ChEBI" id="CHEBI:29105"/>
        <label>1</label>
    </ligand>
</feature>
<evidence type="ECO:0000256" key="1">
    <source>
        <dbReference type="ARBA" id="ARBA00022535"/>
    </source>
</evidence>
<keyword evidence="3 7" id="KW-0378">Hydrolase</keyword>
<accession>A0A2G8KXQ9</accession>
<dbReference type="CDD" id="cd00077">
    <property type="entry name" value="HDc"/>
    <property type="match status" value="1"/>
</dbReference>
<dbReference type="GO" id="GO:0007165">
    <property type="term" value="P:signal transduction"/>
    <property type="evidence" value="ECO:0007669"/>
    <property type="project" value="InterPro"/>
</dbReference>
<feature type="domain" description="PDEase" evidence="9">
    <location>
        <begin position="502"/>
        <end position="818"/>
    </location>
</feature>
<dbReference type="PROSITE" id="PS00126">
    <property type="entry name" value="PDEASE_I_1"/>
    <property type="match status" value="1"/>
</dbReference>
<protein>
    <recommendedName>
        <fullName evidence="7">Phosphodiesterase</fullName>
        <ecNumber evidence="7">3.1.4.-</ecNumber>
    </recommendedName>
</protein>
<dbReference type="InterPro" id="IPR036971">
    <property type="entry name" value="PDEase_catalytic_dom_sf"/>
</dbReference>
<dbReference type="SUPFAM" id="SSF55781">
    <property type="entry name" value="GAF domain-like"/>
    <property type="match status" value="2"/>
</dbReference>
<dbReference type="OrthoDB" id="546632at2759"/>
<dbReference type="EC" id="3.1.4.-" evidence="7"/>
<dbReference type="SUPFAM" id="SSF109604">
    <property type="entry name" value="HD-domain/PDEase-like"/>
    <property type="match status" value="1"/>
</dbReference>
<dbReference type="PANTHER" id="PTHR11347">
    <property type="entry name" value="CYCLIC NUCLEOTIDE PHOSPHODIESTERASE"/>
    <property type="match status" value="1"/>
</dbReference>
<dbReference type="GO" id="GO:0004114">
    <property type="term" value="F:3',5'-cyclic-nucleotide phosphodiesterase activity"/>
    <property type="evidence" value="ECO:0007669"/>
    <property type="project" value="InterPro"/>
</dbReference>
<evidence type="ECO:0000313" key="10">
    <source>
        <dbReference type="EMBL" id="PIK52803.1"/>
    </source>
</evidence>
<evidence type="ECO:0000256" key="8">
    <source>
        <dbReference type="SAM" id="MobiDB-lite"/>
    </source>
</evidence>
<evidence type="ECO:0000259" key="9">
    <source>
        <dbReference type="PROSITE" id="PS51845"/>
    </source>
</evidence>
<dbReference type="EMBL" id="MRZV01000313">
    <property type="protein sequence ID" value="PIK52803.1"/>
    <property type="molecule type" value="Genomic_DNA"/>
</dbReference>
<keyword evidence="11" id="KW-1185">Reference proteome</keyword>